<organism evidence="1 2">
    <name type="scientific">Alternaria panax</name>
    <dbReference type="NCBI Taxonomy" id="48097"/>
    <lineage>
        <taxon>Eukaryota</taxon>
        <taxon>Fungi</taxon>
        <taxon>Dikarya</taxon>
        <taxon>Ascomycota</taxon>
        <taxon>Pezizomycotina</taxon>
        <taxon>Dothideomycetes</taxon>
        <taxon>Pleosporomycetidae</taxon>
        <taxon>Pleosporales</taxon>
        <taxon>Pleosporineae</taxon>
        <taxon>Pleosporaceae</taxon>
        <taxon>Alternaria</taxon>
        <taxon>Alternaria sect. Panax</taxon>
    </lineage>
</organism>
<protein>
    <submittedName>
        <fullName evidence="1">Uncharacterized protein</fullName>
    </submittedName>
</protein>
<accession>A0AAD4NQQ8</accession>
<evidence type="ECO:0000313" key="1">
    <source>
        <dbReference type="EMBL" id="KAG9191005.1"/>
    </source>
</evidence>
<sequence>MLRLLDEEFLGCAIVLEARLYYDAFQIAITHNDQARASVFAGRAYDARMVCEGDDSPETRRMKDFRTNPDSHRNFGASKRWRTRKSAVPKGLSGYEFEDWLWRSH</sequence>
<name>A0AAD4NQQ8_9PLEO</name>
<evidence type="ECO:0000313" key="2">
    <source>
        <dbReference type="Proteomes" id="UP001199106"/>
    </source>
</evidence>
<keyword evidence="2" id="KW-1185">Reference proteome</keyword>
<reference evidence="1" key="1">
    <citation type="submission" date="2021-07" db="EMBL/GenBank/DDBJ databases">
        <title>Genome Resource of American Ginseng Black Spot Pathogen Alternaria panax.</title>
        <authorList>
            <person name="Qiu C."/>
            <person name="Wang W."/>
            <person name="Liu Z."/>
        </authorList>
    </citation>
    <scope>NUCLEOTIDE SEQUENCE</scope>
    <source>
        <strain evidence="1">BNCC115425</strain>
    </source>
</reference>
<gene>
    <name evidence="1" type="ORF">G6011_09093</name>
</gene>
<proteinExistence type="predicted"/>
<dbReference type="EMBL" id="JAANER010000004">
    <property type="protein sequence ID" value="KAG9191005.1"/>
    <property type="molecule type" value="Genomic_DNA"/>
</dbReference>
<comment type="caution">
    <text evidence="1">The sequence shown here is derived from an EMBL/GenBank/DDBJ whole genome shotgun (WGS) entry which is preliminary data.</text>
</comment>
<dbReference type="AlphaFoldDB" id="A0AAD4NQQ8"/>
<dbReference type="Proteomes" id="UP001199106">
    <property type="component" value="Unassembled WGS sequence"/>
</dbReference>